<dbReference type="InterPro" id="IPR029452">
    <property type="entry name" value="RICTOR_V"/>
</dbReference>
<dbReference type="SMART" id="SM01310">
    <property type="entry name" value="RICTOR_V"/>
    <property type="match status" value="1"/>
</dbReference>
<dbReference type="InterPro" id="IPR028268">
    <property type="entry name" value="Pianissimo_fam"/>
</dbReference>
<sequence>MILVVTLCNGEHAHSSPSKSPVFSRTRTCILLSQCCARVSPMLCLGLFKMELRILAIERRLLLTESVRNPARRWCTRFLSALAYRRLPNFSEWGFRLLLGQLGDESVKVISYSIRILHTWLPVRLDWILSAMPTNTFVFWMKTALASPPRVICQSFNVRYVEAVDDEMRDALLSVRRTINGTFSRVSGDGGNHDVRAPPHLFASLSRHGFGSSLLIELNVVDSLMEILSSNQDPASVKAALMALGHIGSSDEGFKLLPVCVVPQMVRMAEEAAVLSVRGYAFWALTILSSSLSGRIVLINIRLIFLLVQNELACSFSVESPKSEAVVLRFLTVYKSERFQIQVSASTA</sequence>
<dbReference type="Gene3D" id="1.25.10.10">
    <property type="entry name" value="Leucine-rich Repeat Variant"/>
    <property type="match status" value="1"/>
</dbReference>
<dbReference type="PANTHER" id="PTHR13298:SF11">
    <property type="entry name" value="RAPAMYCIN-INSENSITIVE COMPANION OF MTOR"/>
    <property type="match status" value="1"/>
</dbReference>
<dbReference type="WBParaSite" id="HPBE_0000117001-mRNA-1">
    <property type="protein sequence ID" value="HPBE_0000117001-mRNA-1"/>
    <property type="gene ID" value="HPBE_0000117001"/>
</dbReference>
<dbReference type="AlphaFoldDB" id="A0A183F4S8"/>
<dbReference type="EMBL" id="UZAH01001176">
    <property type="protein sequence ID" value="VDO19553.1"/>
    <property type="molecule type" value="Genomic_DNA"/>
</dbReference>
<evidence type="ECO:0000313" key="4">
    <source>
        <dbReference type="WBParaSite" id="HPBE_0000117001-mRNA-1"/>
    </source>
</evidence>
<dbReference type="OrthoDB" id="271111at2759"/>
<dbReference type="GO" id="GO:0038203">
    <property type="term" value="P:TORC2 signaling"/>
    <property type="evidence" value="ECO:0007669"/>
    <property type="project" value="TreeGrafter"/>
</dbReference>
<feature type="domain" description="Rapamycin-insensitive companion of mTOR" evidence="1">
    <location>
        <begin position="234"/>
        <end position="305"/>
    </location>
</feature>
<accession>A0A3P7UFE9</accession>
<dbReference type="SUPFAM" id="SSF48371">
    <property type="entry name" value="ARM repeat"/>
    <property type="match status" value="1"/>
</dbReference>
<evidence type="ECO:0000313" key="2">
    <source>
        <dbReference type="EMBL" id="VDO19553.1"/>
    </source>
</evidence>
<dbReference type="InterPro" id="IPR016024">
    <property type="entry name" value="ARM-type_fold"/>
</dbReference>
<evidence type="ECO:0000259" key="1">
    <source>
        <dbReference type="SMART" id="SM01310"/>
    </source>
</evidence>
<reference evidence="2 3" key="1">
    <citation type="submission" date="2018-11" db="EMBL/GenBank/DDBJ databases">
        <authorList>
            <consortium name="Pathogen Informatics"/>
        </authorList>
    </citation>
    <scope>NUCLEOTIDE SEQUENCE [LARGE SCALE GENOMIC DNA]</scope>
</reference>
<dbReference type="InterPro" id="IPR011989">
    <property type="entry name" value="ARM-like"/>
</dbReference>
<name>A0A183F4S8_HELPZ</name>
<dbReference type="Proteomes" id="UP000050761">
    <property type="component" value="Unassembled WGS sequence"/>
</dbReference>
<evidence type="ECO:0000313" key="3">
    <source>
        <dbReference type="Proteomes" id="UP000050761"/>
    </source>
</evidence>
<reference evidence="4" key="2">
    <citation type="submission" date="2019-09" db="UniProtKB">
        <authorList>
            <consortium name="WormBaseParasite"/>
        </authorList>
    </citation>
    <scope>IDENTIFICATION</scope>
</reference>
<dbReference type="Pfam" id="PF14668">
    <property type="entry name" value="RICTOR_V"/>
    <property type="match status" value="1"/>
</dbReference>
<dbReference type="GO" id="GO:0051897">
    <property type="term" value="P:positive regulation of phosphatidylinositol 3-kinase/protein kinase B signal transduction"/>
    <property type="evidence" value="ECO:0007669"/>
    <property type="project" value="TreeGrafter"/>
</dbReference>
<keyword evidence="3" id="KW-1185">Reference proteome</keyword>
<gene>
    <name evidence="2" type="ORF">HPBE_LOCUS1171</name>
</gene>
<dbReference type="GO" id="GO:0043539">
    <property type="term" value="F:protein serine/threonine kinase activator activity"/>
    <property type="evidence" value="ECO:0007669"/>
    <property type="project" value="TreeGrafter"/>
</dbReference>
<dbReference type="PANTHER" id="PTHR13298">
    <property type="entry name" value="CYTOSOLIC REGULATOR PIANISSIMO"/>
    <property type="match status" value="1"/>
</dbReference>
<proteinExistence type="predicted"/>
<organism evidence="3 4">
    <name type="scientific">Heligmosomoides polygyrus</name>
    <name type="common">Parasitic roundworm</name>
    <dbReference type="NCBI Taxonomy" id="6339"/>
    <lineage>
        <taxon>Eukaryota</taxon>
        <taxon>Metazoa</taxon>
        <taxon>Ecdysozoa</taxon>
        <taxon>Nematoda</taxon>
        <taxon>Chromadorea</taxon>
        <taxon>Rhabditida</taxon>
        <taxon>Rhabditina</taxon>
        <taxon>Rhabditomorpha</taxon>
        <taxon>Strongyloidea</taxon>
        <taxon>Heligmosomidae</taxon>
        <taxon>Heligmosomoides</taxon>
    </lineage>
</organism>
<protein>
    <submittedName>
        <fullName evidence="4">RICTOR_V domain-containing protein</fullName>
    </submittedName>
</protein>
<accession>A0A183F4S8</accession>
<dbReference type="GO" id="GO:0031932">
    <property type="term" value="C:TORC2 complex"/>
    <property type="evidence" value="ECO:0007669"/>
    <property type="project" value="InterPro"/>
</dbReference>